<evidence type="ECO:0000256" key="3">
    <source>
        <dbReference type="ARBA" id="ARBA00007186"/>
    </source>
</evidence>
<organism evidence="12 13">
    <name type="scientific">Roseburia intestinalis</name>
    <dbReference type="NCBI Taxonomy" id="166486"/>
    <lineage>
        <taxon>Bacteria</taxon>
        <taxon>Bacillati</taxon>
        <taxon>Bacillota</taxon>
        <taxon>Clostridia</taxon>
        <taxon>Lachnospirales</taxon>
        <taxon>Lachnospiraceae</taxon>
        <taxon>Roseburia</taxon>
    </lineage>
</organism>
<dbReference type="GO" id="GO:0046556">
    <property type="term" value="F:alpha-L-arabinofuranosidase activity"/>
    <property type="evidence" value="ECO:0007669"/>
    <property type="project" value="UniProtKB-EC"/>
</dbReference>
<dbReference type="SUPFAM" id="SSF51445">
    <property type="entry name" value="(Trans)glycosidases"/>
    <property type="match status" value="1"/>
</dbReference>
<dbReference type="InterPro" id="IPR017853">
    <property type="entry name" value="GH"/>
</dbReference>
<evidence type="ECO:0000256" key="7">
    <source>
        <dbReference type="ARBA" id="ARBA00023277"/>
    </source>
</evidence>
<accession>A0A1Q6SKH9</accession>
<dbReference type="EC" id="3.2.1.55" evidence="5"/>
<protein>
    <recommendedName>
        <fullName evidence="5">non-reducing end alpha-L-arabinofuranosidase</fullName>
        <ecNumber evidence="5">3.2.1.55</ecNumber>
    </recommendedName>
</protein>
<keyword evidence="6" id="KW-0378">Hydrolase</keyword>
<dbReference type="AlphaFoldDB" id="A0A1Q6SKH9"/>
<name>A0A1Q6SKH9_9FIRM</name>
<gene>
    <name evidence="12" type="ORF">DW264_12215</name>
    <name evidence="11" type="ORF">DW927_09075</name>
    <name evidence="10" type="ORF">GMD50_12490</name>
</gene>
<evidence type="ECO:0000256" key="2">
    <source>
        <dbReference type="ARBA" id="ARBA00004881"/>
    </source>
</evidence>
<dbReference type="InterPro" id="IPR013780">
    <property type="entry name" value="Glyco_hydro_b"/>
</dbReference>
<dbReference type="GO" id="GO:0046373">
    <property type="term" value="P:L-arabinose metabolic process"/>
    <property type="evidence" value="ECO:0007669"/>
    <property type="project" value="InterPro"/>
</dbReference>
<evidence type="ECO:0000256" key="4">
    <source>
        <dbReference type="ARBA" id="ARBA00011165"/>
    </source>
</evidence>
<dbReference type="EMBL" id="WNAJ01000015">
    <property type="protein sequence ID" value="MTR85856.1"/>
    <property type="molecule type" value="Genomic_DNA"/>
</dbReference>
<evidence type="ECO:0000313" key="14">
    <source>
        <dbReference type="Proteomes" id="UP000284465"/>
    </source>
</evidence>
<comment type="similarity">
    <text evidence="3">Belongs to the glycosyl hydrolase 51 family.</text>
</comment>
<dbReference type="Pfam" id="PF22848">
    <property type="entry name" value="ASD1_dom"/>
    <property type="match status" value="1"/>
</dbReference>
<dbReference type="RefSeq" id="WP_015521716.1">
    <property type="nucleotide sequence ID" value="NZ_CP102289.1"/>
</dbReference>
<dbReference type="GeneID" id="61435313"/>
<evidence type="ECO:0000313" key="15">
    <source>
        <dbReference type="Proteomes" id="UP000478483"/>
    </source>
</evidence>
<proteinExistence type="inferred from homology"/>
<evidence type="ECO:0000256" key="6">
    <source>
        <dbReference type="ARBA" id="ARBA00022801"/>
    </source>
</evidence>
<comment type="catalytic activity">
    <reaction evidence="1">
        <text>Hydrolysis of terminal non-reducing alpha-L-arabinofuranoside residues in alpha-L-arabinosides.</text>
        <dbReference type="EC" id="3.2.1.55"/>
    </reaction>
</comment>
<evidence type="ECO:0000256" key="8">
    <source>
        <dbReference type="ARBA" id="ARBA00023295"/>
    </source>
</evidence>
<comment type="subunit">
    <text evidence="4">Homohexamer; trimer of dimers.</text>
</comment>
<evidence type="ECO:0000256" key="5">
    <source>
        <dbReference type="ARBA" id="ARBA00012670"/>
    </source>
</evidence>
<evidence type="ECO:0000313" key="11">
    <source>
        <dbReference type="EMBL" id="RHA67461.1"/>
    </source>
</evidence>
<dbReference type="Proteomes" id="UP000478483">
    <property type="component" value="Unassembled WGS sequence"/>
</dbReference>
<comment type="caution">
    <text evidence="12">The sequence shown here is derived from an EMBL/GenBank/DDBJ whole genome shotgun (WGS) entry which is preliminary data.</text>
</comment>
<dbReference type="Gene3D" id="3.20.20.80">
    <property type="entry name" value="Glycosidases"/>
    <property type="match status" value="1"/>
</dbReference>
<dbReference type="Proteomes" id="UP000284051">
    <property type="component" value="Unassembled WGS sequence"/>
</dbReference>
<comment type="pathway">
    <text evidence="2">Glycan metabolism.</text>
</comment>
<dbReference type="EMBL" id="QRID01000012">
    <property type="protein sequence ID" value="RHG27199.1"/>
    <property type="molecule type" value="Genomic_DNA"/>
</dbReference>
<dbReference type="SUPFAM" id="SSF51011">
    <property type="entry name" value="Glycosyl hydrolase domain"/>
    <property type="match status" value="1"/>
</dbReference>
<sequence length="535" mass="61165">MEKEAKITVHPSFEIGEISPRLFSTFLEPIGTMVNGTMYNPKHPTADEQGFRKDVIEALKSTDMPAIRLPGGNFVSAWDWKDSIGPKEQRKVHLDPAWYQYITNEVGHDEYLQWAEKVEAEPMYTINLGTGGIRDAMDIVEYTNHEGGSWWSDLRKKNGHEKPYGVKVWYLGNEMDGPWQIGSWDKDPRGYGVLANETSKVMKWIDPTIETAVCASSAIFMDHYPEWEETVLEQCYDSVDYLSMHHYHSAPPGDIKALLGGSLYYEEFIDTEAALCDVIAAKRRSPKKMMLSFDEYGAMIRPNAELHPGYGVYNMTRAHYRFDPDRKYVLHDPDQMPDRKHPGGDMLQMLAMVSIQMAFLRHADRVKIACMTGGLGALCSSDHDHVWRSASYYALSQLMEYAKGTSMQTSVECETYDMPGYAIDDTSQYRGKENVPYVDSASAWDRENGRLNLFVLNRNEESEYSLTVDVRGFEGYRFVKQFEMYTDDLEASSSFDNPSLVLPKEKEDILFADGRLTTSLKPLSWNVLCFEKEEE</sequence>
<dbReference type="Proteomes" id="UP000284465">
    <property type="component" value="Unassembled WGS sequence"/>
</dbReference>
<evidence type="ECO:0000313" key="12">
    <source>
        <dbReference type="EMBL" id="RHG27199.1"/>
    </source>
</evidence>
<dbReference type="EMBL" id="QSFP01000008">
    <property type="protein sequence ID" value="RHA67461.1"/>
    <property type="molecule type" value="Genomic_DNA"/>
</dbReference>
<evidence type="ECO:0000256" key="1">
    <source>
        <dbReference type="ARBA" id="ARBA00001462"/>
    </source>
</evidence>
<dbReference type="InterPro" id="IPR055235">
    <property type="entry name" value="ASD1_cat"/>
</dbReference>
<dbReference type="InterPro" id="IPR010720">
    <property type="entry name" value="Alpha-L-AF_C"/>
</dbReference>
<dbReference type="PANTHER" id="PTHR43576">
    <property type="entry name" value="ALPHA-L-ARABINOFURANOSIDASE C-RELATED"/>
    <property type="match status" value="1"/>
</dbReference>
<evidence type="ECO:0000313" key="10">
    <source>
        <dbReference type="EMBL" id="MTR85856.1"/>
    </source>
</evidence>
<evidence type="ECO:0000259" key="9">
    <source>
        <dbReference type="SMART" id="SM00813"/>
    </source>
</evidence>
<feature type="domain" description="Alpha-L-arabinofuranosidase C-terminal" evidence="9">
    <location>
        <begin position="294"/>
        <end position="524"/>
    </location>
</feature>
<dbReference type="Gene3D" id="2.60.40.1180">
    <property type="entry name" value="Golgi alpha-mannosidase II"/>
    <property type="match status" value="1"/>
</dbReference>
<evidence type="ECO:0000313" key="13">
    <source>
        <dbReference type="Proteomes" id="UP000284051"/>
    </source>
</evidence>
<keyword evidence="7" id="KW-0119">Carbohydrate metabolism</keyword>
<reference evidence="13 14" key="1">
    <citation type="submission" date="2018-08" db="EMBL/GenBank/DDBJ databases">
        <title>A genome reference for cultivated species of the human gut microbiota.</title>
        <authorList>
            <person name="Zou Y."/>
            <person name="Xue W."/>
            <person name="Luo G."/>
        </authorList>
    </citation>
    <scope>NUCLEOTIDE SEQUENCE [LARGE SCALE GENOMIC DNA]</scope>
    <source>
        <strain evidence="12 13">AM22-21LB</strain>
        <strain evidence="11 14">AM43-11</strain>
    </source>
</reference>
<keyword evidence="8" id="KW-0326">Glycosidase</keyword>
<reference evidence="10 15" key="2">
    <citation type="journal article" date="2019" name="Nat. Med.">
        <title>A library of human gut bacterial isolates paired with longitudinal multiomics data enables mechanistic microbiome research.</title>
        <authorList>
            <person name="Poyet M."/>
            <person name="Groussin M."/>
            <person name="Gibbons S.M."/>
            <person name="Avila-Pacheco J."/>
            <person name="Jiang X."/>
            <person name="Kearney S.M."/>
            <person name="Perrotta A.R."/>
            <person name="Berdy B."/>
            <person name="Zhao S."/>
            <person name="Lieberman T.D."/>
            <person name="Swanson P.K."/>
            <person name="Smith M."/>
            <person name="Roesemann S."/>
            <person name="Alexander J.E."/>
            <person name="Rich S.A."/>
            <person name="Livny J."/>
            <person name="Vlamakis H."/>
            <person name="Clish C."/>
            <person name="Bullock K."/>
            <person name="Deik A."/>
            <person name="Scott J."/>
            <person name="Pierce K.A."/>
            <person name="Xavier R.J."/>
            <person name="Alm E.J."/>
        </authorList>
    </citation>
    <scope>NUCLEOTIDE SEQUENCE [LARGE SCALE GENOMIC DNA]</scope>
    <source>
        <strain evidence="10 15">BIOML-A1</strain>
    </source>
</reference>
<dbReference type="GO" id="GO:0000272">
    <property type="term" value="P:polysaccharide catabolic process"/>
    <property type="evidence" value="ECO:0007669"/>
    <property type="project" value="TreeGrafter"/>
</dbReference>
<dbReference type="PANTHER" id="PTHR43576:SF3">
    <property type="entry name" value="ALPHA-L-ARABINOFURANOSIDASE C"/>
    <property type="match status" value="1"/>
</dbReference>
<dbReference type="Pfam" id="PF06964">
    <property type="entry name" value="Alpha-L-AF_C"/>
    <property type="match status" value="1"/>
</dbReference>
<dbReference type="SMART" id="SM00813">
    <property type="entry name" value="Alpha-L-AF_C"/>
    <property type="match status" value="1"/>
</dbReference>